<proteinExistence type="predicted"/>
<dbReference type="Gene3D" id="3.40.630.30">
    <property type="match status" value="1"/>
</dbReference>
<dbReference type="InterPro" id="IPR039143">
    <property type="entry name" value="GNPNAT1-like"/>
</dbReference>
<evidence type="ECO:0000313" key="5">
    <source>
        <dbReference type="Proteomes" id="UP001374535"/>
    </source>
</evidence>
<evidence type="ECO:0000313" key="4">
    <source>
        <dbReference type="EMBL" id="WVZ20733.1"/>
    </source>
</evidence>
<feature type="domain" description="N-acetyltransferase" evidence="3">
    <location>
        <begin position="152"/>
        <end position="246"/>
    </location>
</feature>
<organism evidence="4 5">
    <name type="scientific">Vigna mungo</name>
    <name type="common">Black gram</name>
    <name type="synonym">Phaseolus mungo</name>
    <dbReference type="NCBI Taxonomy" id="3915"/>
    <lineage>
        <taxon>Eukaryota</taxon>
        <taxon>Viridiplantae</taxon>
        <taxon>Streptophyta</taxon>
        <taxon>Embryophyta</taxon>
        <taxon>Tracheophyta</taxon>
        <taxon>Spermatophyta</taxon>
        <taxon>Magnoliopsida</taxon>
        <taxon>eudicotyledons</taxon>
        <taxon>Gunneridae</taxon>
        <taxon>Pentapetalae</taxon>
        <taxon>rosids</taxon>
        <taxon>fabids</taxon>
        <taxon>Fabales</taxon>
        <taxon>Fabaceae</taxon>
        <taxon>Papilionoideae</taxon>
        <taxon>50 kb inversion clade</taxon>
        <taxon>NPAAA clade</taxon>
        <taxon>indigoferoid/millettioid clade</taxon>
        <taxon>Phaseoleae</taxon>
        <taxon>Vigna</taxon>
    </lineage>
</organism>
<dbReference type="Pfam" id="PF00168">
    <property type="entry name" value="C2"/>
    <property type="match status" value="1"/>
</dbReference>
<dbReference type="PROSITE" id="PS50004">
    <property type="entry name" value="C2"/>
    <property type="match status" value="1"/>
</dbReference>
<accession>A0AAQ3S8V7</accession>
<dbReference type="PROSITE" id="PS51186">
    <property type="entry name" value="GNAT"/>
    <property type="match status" value="1"/>
</dbReference>
<dbReference type="InterPro" id="IPR016181">
    <property type="entry name" value="Acyl_CoA_acyltransferase"/>
</dbReference>
<dbReference type="Gene3D" id="2.60.40.150">
    <property type="entry name" value="C2 domain"/>
    <property type="match status" value="1"/>
</dbReference>
<evidence type="ECO:0000256" key="1">
    <source>
        <dbReference type="SAM" id="MobiDB-lite"/>
    </source>
</evidence>
<feature type="region of interest" description="Disordered" evidence="1">
    <location>
        <begin position="518"/>
        <end position="539"/>
    </location>
</feature>
<dbReference type="PANTHER" id="PTHR13355:SF15">
    <property type="entry name" value="GCN5-RELATED N-ACETYLTRANSFERASE 3, CHLOROPLASTIC"/>
    <property type="match status" value="1"/>
</dbReference>
<dbReference type="GO" id="GO:0008080">
    <property type="term" value="F:N-acetyltransferase activity"/>
    <property type="evidence" value="ECO:0007669"/>
    <property type="project" value="TreeGrafter"/>
</dbReference>
<evidence type="ECO:0000259" key="2">
    <source>
        <dbReference type="PROSITE" id="PS50004"/>
    </source>
</evidence>
<reference evidence="4 5" key="1">
    <citation type="journal article" date="2023" name="Life. Sci Alliance">
        <title>Evolutionary insights into 3D genome organization and epigenetic landscape of Vigna mungo.</title>
        <authorList>
            <person name="Junaid A."/>
            <person name="Singh B."/>
            <person name="Bhatia S."/>
        </authorList>
    </citation>
    <scope>NUCLEOTIDE SEQUENCE [LARGE SCALE GENOMIC DNA]</scope>
    <source>
        <strain evidence="4">Urdbean</strain>
    </source>
</reference>
<evidence type="ECO:0008006" key="6">
    <source>
        <dbReference type="Google" id="ProtNLM"/>
    </source>
</evidence>
<dbReference type="SUPFAM" id="SSF49562">
    <property type="entry name" value="C2 domain (Calcium/lipid-binding domain, CaLB)"/>
    <property type="match status" value="1"/>
</dbReference>
<keyword evidence="5" id="KW-1185">Reference proteome</keyword>
<dbReference type="PANTHER" id="PTHR13355">
    <property type="entry name" value="GLUCOSAMINE 6-PHOSPHATE N-ACETYLTRANSFERASE"/>
    <property type="match status" value="1"/>
</dbReference>
<dbReference type="EMBL" id="CP144699">
    <property type="protein sequence ID" value="WVZ20733.1"/>
    <property type="molecule type" value="Genomic_DNA"/>
</dbReference>
<protein>
    <recommendedName>
        <fullName evidence="6">Glucosamine-phosphate N-acetyltransferase</fullName>
    </recommendedName>
</protein>
<dbReference type="InterPro" id="IPR035892">
    <property type="entry name" value="C2_domain_sf"/>
</dbReference>
<evidence type="ECO:0000259" key="3">
    <source>
        <dbReference type="PROSITE" id="PS51186"/>
    </source>
</evidence>
<dbReference type="SUPFAM" id="SSF55729">
    <property type="entry name" value="Acyl-CoA N-acyltransferases (Nat)"/>
    <property type="match status" value="1"/>
</dbReference>
<dbReference type="InterPro" id="IPR000008">
    <property type="entry name" value="C2_dom"/>
</dbReference>
<dbReference type="AlphaFoldDB" id="A0AAQ3S8V7"/>
<dbReference type="Pfam" id="PF00583">
    <property type="entry name" value="Acetyltransf_1"/>
    <property type="match status" value="1"/>
</dbReference>
<dbReference type="InterPro" id="IPR000182">
    <property type="entry name" value="GNAT_dom"/>
</dbReference>
<sequence>IAQAQRIKMAAMGVAAQTQLQLEKHVIEGFTSRSMELKWVSRRSSKSAQLEKTKYQLRPLFPIYISTDPRHVDPLRLRDLFTDCNYSTQRFPTQPVPEPVDIHKLRIALSHSAVVVSVFCNLRHVNGVVPYPDNLSSSLIADFFTPTSPSRDQLVGFGRAVSDYGLTASIYDVVVIPSLQRMGIGRMIVKKIARMLANRDIYDIAALCSENERLFFKACGFGDDILNSTTMMYRRTVPLITQEDIEVRHHLKNRKRRSLLFLRNPYLRRLTVDNIASSSRPFIPGLSMGIIWVEVCLISAHGLQHSTSLWKRQWFAVGWIDINSKYCTKVVDSGSANPVWRTKFAIPVEDSAPNLLDLVLNVEVYSTDPIFFMEKLHGSATVFLREFLVEQVMNSEVSNPKQQGVGSYQLRKKKSSKPRGFIDILICITKEKNEPNPHSGNKDGILLLDNGDSTQFNIEGGVRQAYRRKPQASVHQPEYHVHTNVPEYHSEPFTTTNYYNPHLGEASYHEIGEPSYHGTGETSYQEVGEPSYHETTGPSYQLPRTITPPPPPPPSNIGYIPAFLPINDGLSPSYTDMSTARAVPGKKVNAGGAMGLGAGALAAGAVIFGDDFMSGFDVPSDLEMDPPF</sequence>
<dbReference type="Proteomes" id="UP001374535">
    <property type="component" value="Chromosome 2"/>
</dbReference>
<dbReference type="CDD" id="cd04301">
    <property type="entry name" value="NAT_SF"/>
    <property type="match status" value="1"/>
</dbReference>
<feature type="non-terminal residue" evidence="4">
    <location>
        <position position="1"/>
    </location>
</feature>
<name>A0AAQ3S8V7_VIGMU</name>
<gene>
    <name evidence="4" type="ORF">V8G54_008055</name>
</gene>
<feature type="domain" description="C2" evidence="2">
    <location>
        <begin position="271"/>
        <end position="397"/>
    </location>
</feature>